<feature type="domain" description="Alpha-galactosidase NEW3" evidence="2">
    <location>
        <begin position="52"/>
        <end position="123"/>
    </location>
</feature>
<dbReference type="STRING" id="324602.Caur_2417"/>
<proteinExistence type="predicted"/>
<feature type="compositionally biased region" description="Pro residues" evidence="1">
    <location>
        <begin position="482"/>
        <end position="491"/>
    </location>
</feature>
<reference evidence="4" key="1">
    <citation type="journal article" date="2011" name="BMC Genomics">
        <title>Complete genome sequence of the filamentous anoxygenic phototrophic bacterium Chloroflexus aurantiacus.</title>
        <authorList>
            <person name="Tang K.H."/>
            <person name="Barry K."/>
            <person name="Chertkov O."/>
            <person name="Dalin E."/>
            <person name="Han C.S."/>
            <person name="Hauser L.J."/>
            <person name="Honchak B.M."/>
            <person name="Karbach L.E."/>
            <person name="Land M.L."/>
            <person name="Lapidus A."/>
            <person name="Larimer F.W."/>
            <person name="Mikhailova N."/>
            <person name="Pitluck S."/>
            <person name="Pierson B.K."/>
            <person name="Blankenship R.E."/>
        </authorList>
    </citation>
    <scope>NUCLEOTIDE SEQUENCE [LARGE SCALE GENOMIC DNA]</scope>
    <source>
        <strain evidence="4">ATCC 29366 / DSM 635 / J-10-fl</strain>
    </source>
</reference>
<dbReference type="InterPro" id="IPR018905">
    <property type="entry name" value="A-galactase_NEW3"/>
</dbReference>
<evidence type="ECO:0000259" key="2">
    <source>
        <dbReference type="Pfam" id="PF10633"/>
    </source>
</evidence>
<dbReference type="PATRIC" id="fig|324602.8.peg.2731"/>
<dbReference type="eggNOG" id="COG1572">
    <property type="taxonomic scope" value="Bacteria"/>
</dbReference>
<dbReference type="Proteomes" id="UP000002008">
    <property type="component" value="Chromosome"/>
</dbReference>
<dbReference type="KEGG" id="cau:Caur_2417"/>
<name>A9WHB4_CHLAA</name>
<dbReference type="EMBL" id="CP000909">
    <property type="protein sequence ID" value="ABY35626.1"/>
    <property type="molecule type" value="Genomic_DNA"/>
</dbReference>
<accession>A9WHB4</accession>
<dbReference type="RefSeq" id="WP_012258279.1">
    <property type="nucleotide sequence ID" value="NC_010175.1"/>
</dbReference>
<sequence>MNISSRTWNALVAACTTLLILLLALPQIPVTAAPLAQTIDFSWIPTSVSTSGQPGQISLAVNATLQNRGASDNFGISANMPSGWSPLTISPGQPINIPANSSQSFTFFFDIPATAAPGTYTIDILAFRTSAQNVTSLFRIIVQVAQATPTVTTTPVPPTPTPAFICSDGFEPDNNPAQAKRIDVQIPQEHVICPTGDEDWLYFGGVGGKVYTIDVPVMRPGIDLSLELLDSQLNRVAFNDDFYNRDPANPNPGDTRPRITVRIPADGTYYIKVRDTAGRGGTDYSYVIVLLDESNGPTPATAESVCLDIFEPDGLPEQARLITSNEVQENRRLCPTGDADWVTFFAKAGKRYVIYTDTRRYRGPNTVNNDTQAGADTVLVLADRDGVSILDINDDVPGGNTLDSQIEFTPSVDGFYFVQVKNVGDIGNQFIRYDLVLLLCLPGQTDCRRPASPLPGLPDNPVVPPATSTPIRAPVVTDPTNTPAPTPTPTP</sequence>
<evidence type="ECO:0000256" key="1">
    <source>
        <dbReference type="SAM" id="MobiDB-lite"/>
    </source>
</evidence>
<dbReference type="InterPro" id="IPR050728">
    <property type="entry name" value="Zinc_Metalloprotease_M4"/>
</dbReference>
<dbReference type="AlphaFoldDB" id="A9WHB4"/>
<gene>
    <name evidence="3" type="ordered locus">Caur_2417</name>
</gene>
<dbReference type="HOGENOM" id="CLU_563486_0_0_0"/>
<keyword evidence="4" id="KW-1185">Reference proteome</keyword>
<dbReference type="EnsemblBacteria" id="ABY35626">
    <property type="protein sequence ID" value="ABY35626"/>
    <property type="gene ID" value="Caur_2417"/>
</dbReference>
<dbReference type="InParanoid" id="A9WHB4"/>
<dbReference type="Pfam" id="PF10633">
    <property type="entry name" value="NPCBM_assoc"/>
    <property type="match status" value="1"/>
</dbReference>
<feature type="region of interest" description="Disordered" evidence="1">
    <location>
        <begin position="451"/>
        <end position="491"/>
    </location>
</feature>
<dbReference type="PANTHER" id="PTHR33794:SF1">
    <property type="entry name" value="BACILLOLYSIN"/>
    <property type="match status" value="1"/>
</dbReference>
<dbReference type="Gene3D" id="2.60.120.380">
    <property type="match status" value="2"/>
</dbReference>
<evidence type="ECO:0000313" key="4">
    <source>
        <dbReference type="Proteomes" id="UP000002008"/>
    </source>
</evidence>
<organism evidence="3 4">
    <name type="scientific">Chloroflexus aurantiacus (strain ATCC 29366 / DSM 635 / J-10-fl)</name>
    <dbReference type="NCBI Taxonomy" id="324602"/>
    <lineage>
        <taxon>Bacteria</taxon>
        <taxon>Bacillati</taxon>
        <taxon>Chloroflexota</taxon>
        <taxon>Chloroflexia</taxon>
        <taxon>Chloroflexales</taxon>
        <taxon>Chloroflexineae</taxon>
        <taxon>Chloroflexaceae</taxon>
        <taxon>Chloroflexus</taxon>
    </lineage>
</organism>
<protein>
    <submittedName>
        <fullName evidence="3">Peptidase domain protein</fullName>
    </submittedName>
</protein>
<evidence type="ECO:0000313" key="3">
    <source>
        <dbReference type="EMBL" id="ABY35626.1"/>
    </source>
</evidence>
<dbReference type="PANTHER" id="PTHR33794">
    <property type="entry name" value="BACILLOLYSIN"/>
    <property type="match status" value="1"/>
</dbReference>
<feature type="compositionally biased region" description="Pro residues" evidence="1">
    <location>
        <begin position="452"/>
        <end position="464"/>
    </location>
</feature>